<organism evidence="2 3">
    <name type="scientific">Deinococcus aetherius</name>
    <dbReference type="NCBI Taxonomy" id="200252"/>
    <lineage>
        <taxon>Bacteria</taxon>
        <taxon>Thermotogati</taxon>
        <taxon>Deinococcota</taxon>
        <taxon>Deinococci</taxon>
        <taxon>Deinococcales</taxon>
        <taxon>Deinococcaceae</taxon>
        <taxon>Deinococcus</taxon>
    </lineage>
</organism>
<gene>
    <name evidence="2" type="ORF">DAETH_08590</name>
</gene>
<dbReference type="InterPro" id="IPR013216">
    <property type="entry name" value="Methyltransf_11"/>
</dbReference>
<dbReference type="PANTHER" id="PTHR42912">
    <property type="entry name" value="METHYLTRANSFERASE"/>
    <property type="match status" value="1"/>
</dbReference>
<name>A0ABN6RDP1_9DEIO</name>
<protein>
    <submittedName>
        <fullName evidence="2">BioC family methyltransferase</fullName>
    </submittedName>
</protein>
<evidence type="ECO:0000313" key="3">
    <source>
        <dbReference type="Proteomes" id="UP001064971"/>
    </source>
</evidence>
<dbReference type="SUPFAM" id="SSF53335">
    <property type="entry name" value="S-adenosyl-L-methionine-dependent methyltransferases"/>
    <property type="match status" value="1"/>
</dbReference>
<dbReference type="PANTHER" id="PTHR42912:SF93">
    <property type="entry name" value="N6-ADENOSINE-METHYLTRANSFERASE TMT1A"/>
    <property type="match status" value="1"/>
</dbReference>
<keyword evidence="2" id="KW-0489">Methyltransferase</keyword>
<proteinExistence type="predicted"/>
<feature type="domain" description="Methyltransferase type 11" evidence="1">
    <location>
        <begin position="46"/>
        <end position="129"/>
    </location>
</feature>
<dbReference type="Proteomes" id="UP001064971">
    <property type="component" value="Chromosome"/>
</dbReference>
<sequence>MEGRYSLGEKVSLAARDALLSRLGGEEWPFDPLLDLVEVPPTADLLDVGAGDGRFLQTLRTRGHVARLVGLDPLPGSPEVARGEASDLPFADGSFDLVTLVRVLGHLPDPLTALAEARRVVRLGGRVVLAAHGGDHLRETWRRVLGRTPGVPGPEAVLREAITQAGWVASRPDARLPVTLTAGDVEVLVTASGAHDDVPQTAFPVRDTLHLALYVARF</sequence>
<dbReference type="GO" id="GO:0032259">
    <property type="term" value="P:methylation"/>
    <property type="evidence" value="ECO:0007669"/>
    <property type="project" value="UniProtKB-KW"/>
</dbReference>
<evidence type="ECO:0000259" key="1">
    <source>
        <dbReference type="Pfam" id="PF08241"/>
    </source>
</evidence>
<reference evidence="2" key="1">
    <citation type="submission" date="2022-07" db="EMBL/GenBank/DDBJ databases">
        <title>Complete Genome Sequence of the Radioresistant Bacterium Deinococcus aetherius ST0316, Isolated from the Air Dust collected in Lower Stratosphere above Japan.</title>
        <authorList>
            <person name="Satoh K."/>
            <person name="Hagiwara K."/>
            <person name="Katsumata K."/>
            <person name="Kubo A."/>
            <person name="Yokobori S."/>
            <person name="Yamagishi A."/>
            <person name="Oono Y."/>
            <person name="Narumi I."/>
        </authorList>
    </citation>
    <scope>NUCLEOTIDE SEQUENCE</scope>
    <source>
        <strain evidence="2">ST0316</strain>
    </source>
</reference>
<dbReference type="InterPro" id="IPR029063">
    <property type="entry name" value="SAM-dependent_MTases_sf"/>
</dbReference>
<keyword evidence="3" id="KW-1185">Reference proteome</keyword>
<accession>A0ABN6RDP1</accession>
<keyword evidence="2" id="KW-0808">Transferase</keyword>
<dbReference type="CDD" id="cd02440">
    <property type="entry name" value="AdoMet_MTases"/>
    <property type="match status" value="1"/>
</dbReference>
<dbReference type="Gene3D" id="3.40.50.150">
    <property type="entry name" value="Vaccinia Virus protein VP39"/>
    <property type="match status" value="1"/>
</dbReference>
<dbReference type="EMBL" id="AP026560">
    <property type="protein sequence ID" value="BDP40890.1"/>
    <property type="molecule type" value="Genomic_DNA"/>
</dbReference>
<evidence type="ECO:0000313" key="2">
    <source>
        <dbReference type="EMBL" id="BDP40890.1"/>
    </source>
</evidence>
<dbReference type="GO" id="GO:0008168">
    <property type="term" value="F:methyltransferase activity"/>
    <property type="evidence" value="ECO:0007669"/>
    <property type="project" value="UniProtKB-KW"/>
</dbReference>
<dbReference type="InterPro" id="IPR050508">
    <property type="entry name" value="Methyltransf_Superfamily"/>
</dbReference>
<dbReference type="Pfam" id="PF08241">
    <property type="entry name" value="Methyltransf_11"/>
    <property type="match status" value="1"/>
</dbReference>